<dbReference type="Gene3D" id="1.10.150.130">
    <property type="match status" value="1"/>
</dbReference>
<dbReference type="InterPro" id="IPR011010">
    <property type="entry name" value="DNA_brk_join_enz"/>
</dbReference>
<dbReference type="Pfam" id="PF00589">
    <property type="entry name" value="Phage_integrase"/>
    <property type="match status" value="1"/>
</dbReference>
<comment type="caution">
    <text evidence="7">The sequence shown here is derived from an EMBL/GenBank/DDBJ whole genome shotgun (WGS) entry which is preliminary data.</text>
</comment>
<evidence type="ECO:0000256" key="4">
    <source>
        <dbReference type="PROSITE-ProRule" id="PRU01248"/>
    </source>
</evidence>
<dbReference type="InterPro" id="IPR010998">
    <property type="entry name" value="Integrase_recombinase_N"/>
</dbReference>
<sequence>MPDKPPPQTPDNDLDDSKKDERIKLATEFSGAEIVTEFIESLETRSPATREVYARTLYRMASWIAQRPGSDEAFSAEGLTRTALGSYLGHLEQEGLSLNSRVRVKVVAGRFARWLSEEKGLLTKNPIRDIALPPQQVLAPRELTPDQRYVLHSLVERDSTSRSAALFALGYWAGCRVSDVAHLKRDNAHVGPKIGWIHVGHKGGKMRDIDLVNEARRPLYAYLISDERRESDFVFVSQRADHLTENGIHRWFATLKQRARKDEWELVQDITFHDLRHDFAHRARASGWSLEEIAYYLGHVTARGLPAIQTTVRYTQVSREQVKNKLRLLRG</sequence>
<protein>
    <submittedName>
        <fullName evidence="7">Site-specific recombinase XerD</fullName>
    </submittedName>
</protein>
<dbReference type="AlphaFoldDB" id="A0A7W9SWJ1"/>
<dbReference type="PANTHER" id="PTHR30349">
    <property type="entry name" value="PHAGE INTEGRASE-RELATED"/>
    <property type="match status" value="1"/>
</dbReference>
<dbReference type="InterPro" id="IPR050090">
    <property type="entry name" value="Tyrosine_recombinase_XerCD"/>
</dbReference>
<comment type="similarity">
    <text evidence="1">Belongs to the 'phage' integrase family.</text>
</comment>
<dbReference type="GO" id="GO:0006310">
    <property type="term" value="P:DNA recombination"/>
    <property type="evidence" value="ECO:0007669"/>
    <property type="project" value="UniProtKB-KW"/>
</dbReference>
<dbReference type="PROSITE" id="PS51898">
    <property type="entry name" value="TYR_RECOMBINASE"/>
    <property type="match status" value="1"/>
</dbReference>
<dbReference type="GO" id="GO:0015074">
    <property type="term" value="P:DNA integration"/>
    <property type="evidence" value="ECO:0007669"/>
    <property type="project" value="InterPro"/>
</dbReference>
<keyword evidence="3" id="KW-0233">DNA recombination</keyword>
<dbReference type="InterPro" id="IPR002104">
    <property type="entry name" value="Integrase_catalytic"/>
</dbReference>
<evidence type="ECO:0000313" key="7">
    <source>
        <dbReference type="EMBL" id="MBB6054131.1"/>
    </source>
</evidence>
<evidence type="ECO:0000256" key="2">
    <source>
        <dbReference type="ARBA" id="ARBA00023125"/>
    </source>
</evidence>
<reference evidence="7 8" key="1">
    <citation type="submission" date="2020-08" db="EMBL/GenBank/DDBJ databases">
        <title>Genomic Encyclopedia of Type Strains, Phase IV (KMG-IV): sequencing the most valuable type-strain genomes for metagenomic binning, comparative biology and taxonomic classification.</title>
        <authorList>
            <person name="Goeker M."/>
        </authorList>
    </citation>
    <scope>NUCLEOTIDE SEQUENCE [LARGE SCALE GENOMIC DNA]</scope>
    <source>
        <strain evidence="7 8">DSM 23562</strain>
    </source>
</reference>
<name>A0A7W9SWJ1_ARMRO</name>
<dbReference type="RefSeq" id="WP_221290472.1">
    <property type="nucleotide sequence ID" value="NZ_JACHGW010000017.1"/>
</dbReference>
<keyword evidence="8" id="KW-1185">Reference proteome</keyword>
<gene>
    <name evidence="7" type="ORF">HNQ39_005980</name>
</gene>
<evidence type="ECO:0000259" key="6">
    <source>
        <dbReference type="PROSITE" id="PS51900"/>
    </source>
</evidence>
<feature type="domain" description="Core-binding (CB)" evidence="6">
    <location>
        <begin position="29"/>
        <end position="116"/>
    </location>
</feature>
<dbReference type="SUPFAM" id="SSF56349">
    <property type="entry name" value="DNA breaking-rejoining enzymes"/>
    <property type="match status" value="1"/>
</dbReference>
<dbReference type="EMBL" id="JACHGW010000017">
    <property type="protein sequence ID" value="MBB6054131.1"/>
    <property type="molecule type" value="Genomic_DNA"/>
</dbReference>
<dbReference type="PANTHER" id="PTHR30349:SF64">
    <property type="entry name" value="PROPHAGE INTEGRASE INTD-RELATED"/>
    <property type="match status" value="1"/>
</dbReference>
<dbReference type="InterPro" id="IPR044068">
    <property type="entry name" value="CB"/>
</dbReference>
<dbReference type="GO" id="GO:0003677">
    <property type="term" value="F:DNA binding"/>
    <property type="evidence" value="ECO:0007669"/>
    <property type="project" value="UniProtKB-UniRule"/>
</dbReference>
<evidence type="ECO:0000259" key="5">
    <source>
        <dbReference type="PROSITE" id="PS51898"/>
    </source>
</evidence>
<accession>A0A7W9SWJ1</accession>
<dbReference type="Proteomes" id="UP000520814">
    <property type="component" value="Unassembled WGS sequence"/>
</dbReference>
<dbReference type="Gene3D" id="1.10.443.10">
    <property type="entry name" value="Intergrase catalytic core"/>
    <property type="match status" value="1"/>
</dbReference>
<evidence type="ECO:0000256" key="3">
    <source>
        <dbReference type="ARBA" id="ARBA00023172"/>
    </source>
</evidence>
<evidence type="ECO:0000256" key="1">
    <source>
        <dbReference type="ARBA" id="ARBA00008857"/>
    </source>
</evidence>
<proteinExistence type="inferred from homology"/>
<keyword evidence="2 4" id="KW-0238">DNA-binding</keyword>
<evidence type="ECO:0000313" key="8">
    <source>
        <dbReference type="Proteomes" id="UP000520814"/>
    </source>
</evidence>
<dbReference type="InterPro" id="IPR013762">
    <property type="entry name" value="Integrase-like_cat_sf"/>
</dbReference>
<feature type="domain" description="Tyr recombinase" evidence="5">
    <location>
        <begin position="138"/>
        <end position="327"/>
    </location>
</feature>
<organism evidence="7 8">
    <name type="scientific">Armatimonas rosea</name>
    <dbReference type="NCBI Taxonomy" id="685828"/>
    <lineage>
        <taxon>Bacteria</taxon>
        <taxon>Bacillati</taxon>
        <taxon>Armatimonadota</taxon>
        <taxon>Armatimonadia</taxon>
        <taxon>Armatimonadales</taxon>
        <taxon>Armatimonadaceae</taxon>
        <taxon>Armatimonas</taxon>
    </lineage>
</organism>
<dbReference type="PROSITE" id="PS51900">
    <property type="entry name" value="CB"/>
    <property type="match status" value="1"/>
</dbReference>
<dbReference type="CDD" id="cd00397">
    <property type="entry name" value="DNA_BRE_C"/>
    <property type="match status" value="1"/>
</dbReference>